<evidence type="ECO:0000313" key="1">
    <source>
        <dbReference type="EMBL" id="CAK9316719.1"/>
    </source>
</evidence>
<dbReference type="EMBL" id="OZ021737">
    <property type="protein sequence ID" value="CAK9316719.1"/>
    <property type="molecule type" value="Genomic_DNA"/>
</dbReference>
<protein>
    <submittedName>
        <fullName evidence="1">Uncharacterized protein</fullName>
    </submittedName>
</protein>
<sequence>MPYLEKVKTAEAMISRRLLFQPNFINVQLFEYLKHTKPLPTYKREKKYPFLPLSVFTHTHEGQSSSLRLRQTRVFFPFRQPGAGGDTLSRRIVAAYSRSFLSLKIYAVVGSWTLKESGNHDRVCACCL</sequence>
<evidence type="ECO:0000313" key="2">
    <source>
        <dbReference type="Proteomes" id="UP001642487"/>
    </source>
</evidence>
<accession>A0ABP0Y8K4</accession>
<gene>
    <name evidence="1" type="ORF">CITCOLO1_LOCUS8589</name>
</gene>
<organism evidence="1 2">
    <name type="scientific">Citrullus colocynthis</name>
    <name type="common">colocynth</name>
    <dbReference type="NCBI Taxonomy" id="252529"/>
    <lineage>
        <taxon>Eukaryota</taxon>
        <taxon>Viridiplantae</taxon>
        <taxon>Streptophyta</taxon>
        <taxon>Embryophyta</taxon>
        <taxon>Tracheophyta</taxon>
        <taxon>Spermatophyta</taxon>
        <taxon>Magnoliopsida</taxon>
        <taxon>eudicotyledons</taxon>
        <taxon>Gunneridae</taxon>
        <taxon>Pentapetalae</taxon>
        <taxon>rosids</taxon>
        <taxon>fabids</taxon>
        <taxon>Cucurbitales</taxon>
        <taxon>Cucurbitaceae</taxon>
        <taxon>Benincaseae</taxon>
        <taxon>Citrullus</taxon>
    </lineage>
</organism>
<keyword evidence="2" id="KW-1185">Reference proteome</keyword>
<reference evidence="1 2" key="1">
    <citation type="submission" date="2024-03" db="EMBL/GenBank/DDBJ databases">
        <authorList>
            <person name="Gkanogiannis A."/>
            <person name="Becerra Lopez-Lavalle L."/>
        </authorList>
    </citation>
    <scope>NUCLEOTIDE SEQUENCE [LARGE SCALE GENOMIC DNA]</scope>
</reference>
<dbReference type="Proteomes" id="UP001642487">
    <property type="component" value="Chromosome 3"/>
</dbReference>
<proteinExistence type="predicted"/>
<name>A0ABP0Y8K4_9ROSI</name>